<comment type="catalytic activity">
    <reaction evidence="1">
        <text>ATP + protein L-histidine = ADP + protein N-phospho-L-histidine.</text>
        <dbReference type="EC" id="2.7.13.3"/>
    </reaction>
</comment>
<evidence type="ECO:0000256" key="2">
    <source>
        <dbReference type="ARBA" id="ARBA00006402"/>
    </source>
</evidence>
<dbReference type="GO" id="GO:0000155">
    <property type="term" value="F:phosphorelay sensor kinase activity"/>
    <property type="evidence" value="ECO:0007669"/>
    <property type="project" value="InterPro"/>
</dbReference>
<dbReference type="CDD" id="cd00156">
    <property type="entry name" value="REC"/>
    <property type="match status" value="1"/>
</dbReference>
<evidence type="ECO:0000259" key="10">
    <source>
        <dbReference type="PROSITE" id="PS50109"/>
    </source>
</evidence>
<dbReference type="GO" id="GO:0006355">
    <property type="term" value="P:regulation of DNA-templated transcription"/>
    <property type="evidence" value="ECO:0007669"/>
    <property type="project" value="InterPro"/>
</dbReference>
<evidence type="ECO:0000259" key="11">
    <source>
        <dbReference type="PROSITE" id="PS50110"/>
    </source>
</evidence>
<dbReference type="InterPro" id="IPR001789">
    <property type="entry name" value="Sig_transdc_resp-reg_receiver"/>
</dbReference>
<feature type="modified residue" description="4-aspartylphosphate" evidence="8">
    <location>
        <position position="752"/>
    </location>
</feature>
<dbReference type="InterPro" id="IPR005467">
    <property type="entry name" value="His_kinase_dom"/>
</dbReference>
<comment type="similarity">
    <text evidence="2">In the N-terminal section; belongs to the phytochrome family.</text>
</comment>
<dbReference type="PROSITE" id="PS50113">
    <property type="entry name" value="PAC"/>
    <property type="match status" value="1"/>
</dbReference>
<dbReference type="PROSITE" id="PS50046">
    <property type="entry name" value="PHYTOCHROME_2"/>
    <property type="match status" value="1"/>
</dbReference>
<sequence>MEPKTSEQGIILVVDDTPTNLEVLFDLLGNSGFRVLVAEDGESAIDKANYAHPDLILLDVLMPGIDGFETCRRLKANEATREIPIIFLTALTDVVDKVHGFDLGAVDFITKPLQCEEVIARVKLQLRLQNLTKQLQHQIEQEHLIGEIAQGIRRSLKLDEILQSTVDQVRRFLHTDRVVIFRFNSDFSGKIVNESVDPAWKSVLAVEFYDPCFKEHYLQRYQQGQTSAKSDIYNAGLSPCHIELLEQAQVRANLVVPILQNNHIWGLLIAHHCSGTHEWQMIETTLLQQLATQLGIAIQQSELYERTQNELIERQRAEQMVREQAALLNEASDAIYARDFANHILFWNHAAEQLYGWSQAEIQEKDATELLHNLQPQEFETALKVVFDQGAWQGELQKFTKSGKAITVMSRMTLVRDKVGMPKSILTVDTDITEKKQLEAQFLRAQRLESIGTLASGVAHDLNNILTPILATSQLLLLKFPQEDDRTQQLLKIAESNAKRGAELVKQVLSFARGTEGRRTAVQISHLLGEIKEITNRTFPKSISIRTELPPSSLNLVYADPTQLHQILMNLCVNARDAMPDGGILTLSASNVVIDESYARTQLDAKAGDYVMIAISDTGTGIPPEVVDRIFDPFFTTKEVGKGTGLGLSTVLGIIKSHAGFIEVDSRIGQGTCFKVYLPTSKNQSTSSTATLELLPGHGELILVVDDETSIQDITKTMLEDQNYRVLTASDGFEAISLYVKHNQEIAVVLMDLMMPEMDGLTAIRTLKKMNAEVKVIATSGLVLDNTLADVSSVGVDVLLPKPYTAEALLKELRRILDTPTCATPKR</sequence>
<dbReference type="InterPro" id="IPR011006">
    <property type="entry name" value="CheY-like_superfamily"/>
</dbReference>
<dbReference type="CDD" id="cd00082">
    <property type="entry name" value="HisKA"/>
    <property type="match status" value="1"/>
</dbReference>
<dbReference type="Pfam" id="PF02518">
    <property type="entry name" value="HATPase_c"/>
    <property type="match status" value="1"/>
</dbReference>
<dbReference type="InterPro" id="IPR003661">
    <property type="entry name" value="HisK_dim/P_dom"/>
</dbReference>
<dbReference type="InterPro" id="IPR036890">
    <property type="entry name" value="HATPase_C_sf"/>
</dbReference>
<dbReference type="InterPro" id="IPR036097">
    <property type="entry name" value="HisK_dim/P_sf"/>
</dbReference>
<keyword evidence="15" id="KW-1185">Reference proteome</keyword>
<dbReference type="PROSITE" id="PS50109">
    <property type="entry name" value="HIS_KIN"/>
    <property type="match status" value="1"/>
</dbReference>
<gene>
    <name evidence="14" type="ORF">NIES2135_59220</name>
</gene>
<dbReference type="SMART" id="SM00091">
    <property type="entry name" value="PAS"/>
    <property type="match status" value="1"/>
</dbReference>
<dbReference type="Pfam" id="PF00512">
    <property type="entry name" value="HisKA"/>
    <property type="match status" value="1"/>
</dbReference>
<dbReference type="EC" id="2.7.13.3" evidence="3"/>
<dbReference type="SUPFAM" id="SSF55874">
    <property type="entry name" value="ATPase domain of HSP90 chaperone/DNA topoisomerase II/histidine kinase"/>
    <property type="match status" value="1"/>
</dbReference>
<dbReference type="InterPro" id="IPR016132">
    <property type="entry name" value="Phyto_chromo_attachment"/>
</dbReference>
<feature type="domain" description="Phytochrome chromophore attachment site" evidence="9">
    <location>
        <begin position="157"/>
        <end position="293"/>
    </location>
</feature>
<dbReference type="SUPFAM" id="SSF47384">
    <property type="entry name" value="Homodimeric domain of signal transducing histidine kinase"/>
    <property type="match status" value="1"/>
</dbReference>
<dbReference type="SUPFAM" id="SSF55785">
    <property type="entry name" value="PYP-like sensor domain (PAS domain)"/>
    <property type="match status" value="1"/>
</dbReference>
<dbReference type="Proteomes" id="UP000217895">
    <property type="component" value="Chromosome"/>
</dbReference>
<name>A0A1Z4JQP2_LEPBY</name>
<dbReference type="InterPro" id="IPR013767">
    <property type="entry name" value="PAS_fold"/>
</dbReference>
<feature type="domain" description="Histidine kinase" evidence="10">
    <location>
        <begin position="457"/>
        <end position="682"/>
    </location>
</feature>
<evidence type="ECO:0000313" key="14">
    <source>
        <dbReference type="EMBL" id="BAY59046.1"/>
    </source>
</evidence>
<dbReference type="PROSITE" id="PS50110">
    <property type="entry name" value="RESPONSE_REGULATORY"/>
    <property type="match status" value="2"/>
</dbReference>
<dbReference type="InterPro" id="IPR000014">
    <property type="entry name" value="PAS"/>
</dbReference>
<proteinExistence type="inferred from homology"/>
<dbReference type="PROSITE" id="PS50112">
    <property type="entry name" value="PAS"/>
    <property type="match status" value="1"/>
</dbReference>
<dbReference type="SUPFAM" id="SSF55781">
    <property type="entry name" value="GAF domain-like"/>
    <property type="match status" value="1"/>
</dbReference>
<evidence type="ECO:0000256" key="6">
    <source>
        <dbReference type="ARBA" id="ARBA00022777"/>
    </source>
</evidence>
<dbReference type="InterPro" id="IPR029016">
    <property type="entry name" value="GAF-like_dom_sf"/>
</dbReference>
<feature type="domain" description="Response regulatory" evidence="11">
    <location>
        <begin position="701"/>
        <end position="817"/>
    </location>
</feature>
<evidence type="ECO:0000256" key="1">
    <source>
        <dbReference type="ARBA" id="ARBA00000085"/>
    </source>
</evidence>
<dbReference type="Pfam" id="PF01590">
    <property type="entry name" value="GAF"/>
    <property type="match status" value="1"/>
</dbReference>
<dbReference type="EMBL" id="AP018203">
    <property type="protein sequence ID" value="BAY59046.1"/>
    <property type="molecule type" value="Genomic_DNA"/>
</dbReference>
<dbReference type="InterPro" id="IPR004358">
    <property type="entry name" value="Sig_transdc_His_kin-like_C"/>
</dbReference>
<dbReference type="CDD" id="cd19920">
    <property type="entry name" value="REC_PA4781-like"/>
    <property type="match status" value="1"/>
</dbReference>
<evidence type="ECO:0000259" key="13">
    <source>
        <dbReference type="PROSITE" id="PS50113"/>
    </source>
</evidence>
<feature type="domain" description="PAS" evidence="12">
    <location>
        <begin position="327"/>
        <end position="390"/>
    </location>
</feature>
<dbReference type="Gene3D" id="3.30.450.20">
    <property type="entry name" value="PAS domain"/>
    <property type="match status" value="1"/>
</dbReference>
<evidence type="ECO:0000259" key="9">
    <source>
        <dbReference type="PROSITE" id="PS50046"/>
    </source>
</evidence>
<dbReference type="Gene3D" id="3.30.450.40">
    <property type="match status" value="1"/>
</dbReference>
<evidence type="ECO:0000259" key="12">
    <source>
        <dbReference type="PROSITE" id="PS50112"/>
    </source>
</evidence>
<evidence type="ECO:0000313" key="15">
    <source>
        <dbReference type="Proteomes" id="UP000217895"/>
    </source>
</evidence>
<dbReference type="InterPro" id="IPR000700">
    <property type="entry name" value="PAS-assoc_C"/>
</dbReference>
<dbReference type="NCBIfam" id="TIGR00229">
    <property type="entry name" value="sensory_box"/>
    <property type="match status" value="1"/>
</dbReference>
<organism evidence="14 15">
    <name type="scientific">Leptolyngbya boryana NIES-2135</name>
    <dbReference type="NCBI Taxonomy" id="1973484"/>
    <lineage>
        <taxon>Bacteria</taxon>
        <taxon>Bacillati</taxon>
        <taxon>Cyanobacteriota</taxon>
        <taxon>Cyanophyceae</taxon>
        <taxon>Leptolyngbyales</taxon>
        <taxon>Leptolyngbyaceae</taxon>
        <taxon>Leptolyngbya group</taxon>
        <taxon>Leptolyngbya</taxon>
    </lineage>
</organism>
<keyword evidence="5" id="KW-0808">Transferase</keyword>
<dbReference type="Gene3D" id="1.10.287.130">
    <property type="match status" value="1"/>
</dbReference>
<feature type="domain" description="PAC" evidence="13">
    <location>
        <begin position="392"/>
        <end position="444"/>
    </location>
</feature>
<keyword evidence="6 14" id="KW-0418">Kinase</keyword>
<dbReference type="AlphaFoldDB" id="A0A1Z4JQP2"/>
<dbReference type="InterPro" id="IPR003018">
    <property type="entry name" value="GAF"/>
</dbReference>
<feature type="modified residue" description="4-aspartylphosphate" evidence="8">
    <location>
        <position position="59"/>
    </location>
</feature>
<feature type="domain" description="Response regulatory" evidence="11">
    <location>
        <begin position="10"/>
        <end position="126"/>
    </location>
</feature>
<dbReference type="PRINTS" id="PR00344">
    <property type="entry name" value="BCTRLSENSOR"/>
</dbReference>
<evidence type="ECO:0000256" key="4">
    <source>
        <dbReference type="ARBA" id="ARBA00022553"/>
    </source>
</evidence>
<dbReference type="SMART" id="SM00448">
    <property type="entry name" value="REC"/>
    <property type="match status" value="2"/>
</dbReference>
<dbReference type="Gene3D" id="3.40.50.2300">
    <property type="match status" value="2"/>
</dbReference>
<dbReference type="SMART" id="SM00387">
    <property type="entry name" value="HATPase_c"/>
    <property type="match status" value="1"/>
</dbReference>
<protein>
    <recommendedName>
        <fullName evidence="3">histidine kinase</fullName>
        <ecNumber evidence="3">2.7.13.3</ecNumber>
    </recommendedName>
</protein>
<dbReference type="SMART" id="SM00388">
    <property type="entry name" value="HisKA"/>
    <property type="match status" value="1"/>
</dbReference>
<keyword evidence="4 8" id="KW-0597">Phosphoprotein</keyword>
<dbReference type="Gene3D" id="3.30.565.10">
    <property type="entry name" value="Histidine kinase-like ATPase, C-terminal domain"/>
    <property type="match status" value="1"/>
</dbReference>
<dbReference type="InterPro" id="IPR003594">
    <property type="entry name" value="HATPase_dom"/>
</dbReference>
<evidence type="ECO:0000256" key="8">
    <source>
        <dbReference type="PROSITE-ProRule" id="PRU00169"/>
    </source>
</evidence>
<dbReference type="Pfam" id="PF00072">
    <property type="entry name" value="Response_reg"/>
    <property type="match status" value="2"/>
</dbReference>
<evidence type="ECO:0000256" key="5">
    <source>
        <dbReference type="ARBA" id="ARBA00022679"/>
    </source>
</evidence>
<dbReference type="Pfam" id="PF00989">
    <property type="entry name" value="PAS"/>
    <property type="match status" value="1"/>
</dbReference>
<dbReference type="SMART" id="SM00065">
    <property type="entry name" value="GAF"/>
    <property type="match status" value="1"/>
</dbReference>
<dbReference type="CDD" id="cd00130">
    <property type="entry name" value="PAS"/>
    <property type="match status" value="1"/>
</dbReference>
<evidence type="ECO:0000256" key="7">
    <source>
        <dbReference type="ARBA" id="ARBA00023012"/>
    </source>
</evidence>
<reference evidence="14 15" key="1">
    <citation type="submission" date="2017-06" db="EMBL/GenBank/DDBJ databases">
        <title>Genome sequencing of cyanobaciteial culture collection at National Institute for Environmental Studies (NIES).</title>
        <authorList>
            <person name="Hirose Y."/>
            <person name="Shimura Y."/>
            <person name="Fujisawa T."/>
            <person name="Nakamura Y."/>
            <person name="Kawachi M."/>
        </authorList>
    </citation>
    <scope>NUCLEOTIDE SEQUENCE [LARGE SCALE GENOMIC DNA]</scope>
    <source>
        <strain evidence="14 15">NIES-2135</strain>
    </source>
</reference>
<dbReference type="PANTHER" id="PTHR43547:SF2">
    <property type="entry name" value="HYBRID SIGNAL TRANSDUCTION HISTIDINE KINASE C"/>
    <property type="match status" value="1"/>
</dbReference>
<accession>A0A1Z4JQP2</accession>
<dbReference type="PANTHER" id="PTHR43547">
    <property type="entry name" value="TWO-COMPONENT HISTIDINE KINASE"/>
    <property type="match status" value="1"/>
</dbReference>
<keyword evidence="7" id="KW-0902">Two-component regulatory system</keyword>
<dbReference type="SUPFAM" id="SSF52172">
    <property type="entry name" value="CheY-like"/>
    <property type="match status" value="2"/>
</dbReference>
<dbReference type="InterPro" id="IPR035965">
    <property type="entry name" value="PAS-like_dom_sf"/>
</dbReference>
<evidence type="ECO:0000256" key="3">
    <source>
        <dbReference type="ARBA" id="ARBA00012438"/>
    </source>
</evidence>